<reference evidence="1 2" key="2">
    <citation type="journal article" date="2008" name="Int. J. Syst. Evol. Microbiol.">
        <title>Methanocella paludicola gen. nov., sp. nov., a methane-producing archaeon, the first isolate of the lineage 'Rice Cluster I', and proposal of the new archaeal order Methanocellales ord. nov.</title>
        <authorList>
            <person name="Sakai S."/>
            <person name="Imachi H."/>
            <person name="Hanada S."/>
            <person name="Ohashi A."/>
            <person name="Harada H."/>
            <person name="Kamagata Y."/>
        </authorList>
    </citation>
    <scope>NUCLEOTIDE SEQUENCE [LARGE SCALE GENOMIC DNA]</scope>
    <source>
        <strain evidence="2">DSM 17711 / JCM 13418 / NBRC 101707 / SANAE</strain>
    </source>
</reference>
<evidence type="ECO:0000313" key="2">
    <source>
        <dbReference type="Proteomes" id="UP000001882"/>
    </source>
</evidence>
<organism evidence="1 2">
    <name type="scientific">Methanocella paludicola (strain DSM 17711 / JCM 13418 / NBRC 101707 / SANAE)</name>
    <dbReference type="NCBI Taxonomy" id="304371"/>
    <lineage>
        <taxon>Archaea</taxon>
        <taxon>Methanobacteriati</taxon>
        <taxon>Methanobacteriota</taxon>
        <taxon>Stenosarchaea group</taxon>
        <taxon>Methanomicrobia</taxon>
        <taxon>Methanocellales</taxon>
        <taxon>Methanocellaceae</taxon>
        <taxon>Methanocella</taxon>
    </lineage>
</organism>
<accession>D1Z0Q9</accession>
<dbReference type="OrthoDB" id="136544at2157"/>
<protein>
    <submittedName>
        <fullName evidence="1">Uncharacterized protein</fullName>
    </submittedName>
</protein>
<name>D1Z0Q9_METPS</name>
<dbReference type="RefSeq" id="WP_012900955.1">
    <property type="nucleotide sequence ID" value="NC_013665.1"/>
</dbReference>
<reference evidence="2" key="3">
    <citation type="journal article" date="2011" name="PLoS ONE">
        <title>Genome sequence of a mesophilic hydrogenotrophic methanogen Methanocella paludicola, the first cultivated representative of the order Methanocellales.</title>
        <authorList>
            <person name="Sakai S."/>
            <person name="Takaki Y."/>
            <person name="Shimamura S."/>
            <person name="Sekine M."/>
            <person name="Tajima T."/>
            <person name="Kosugi H."/>
            <person name="Ichikawa N."/>
            <person name="Tasumi E."/>
            <person name="Hiraki A.T."/>
            <person name="Shimizu A."/>
            <person name="Kato Y."/>
            <person name="Nishiko R."/>
            <person name="Mori K."/>
            <person name="Fujita N."/>
            <person name="Imachi H."/>
            <person name="Takai K."/>
        </authorList>
    </citation>
    <scope>NUCLEOTIDE SEQUENCE [LARGE SCALE GENOMIC DNA]</scope>
    <source>
        <strain evidence="2">DSM 17711 / JCM 13418 / NBRC 101707 / SANAE</strain>
    </source>
</reference>
<dbReference type="KEGG" id="mpd:MCP_2209"/>
<keyword evidence="2" id="KW-1185">Reference proteome</keyword>
<dbReference type="GeneID" id="8682054"/>
<dbReference type="eggNOG" id="arCOG05149">
    <property type="taxonomic scope" value="Archaea"/>
</dbReference>
<sequence>MEIKVKGAERSVLEKINGLRTGTTEDKRLFVHLDKAFDKLKLDPFCGNRIQKKRMPKAYIDKYHMDNLLIFNLPGAWRLIYFIERYGDNIIVVIVDFMSHTDYDRIFGYSRK</sequence>
<dbReference type="EMBL" id="AP011532">
    <property type="protein sequence ID" value="BAI62281.1"/>
    <property type="molecule type" value="Genomic_DNA"/>
</dbReference>
<evidence type="ECO:0000313" key="1">
    <source>
        <dbReference type="EMBL" id="BAI62281.1"/>
    </source>
</evidence>
<dbReference type="AlphaFoldDB" id="D1Z0Q9"/>
<reference evidence="1 2" key="1">
    <citation type="journal article" date="2007" name="Appl. Environ. Microbiol.">
        <title>Isolation of key methanogens for global methane emission from rice paddy fields: a novel isolate affiliated with the clone cluster rice cluster I.</title>
        <authorList>
            <person name="Sakai S."/>
            <person name="Imachi H."/>
            <person name="Sekiguchi Y."/>
            <person name="Ohashi A."/>
            <person name="Harada H."/>
            <person name="Kamagata Y."/>
        </authorList>
    </citation>
    <scope>NUCLEOTIDE SEQUENCE [LARGE SCALE GENOMIC DNA]</scope>
    <source>
        <strain evidence="2">DSM 17711 / JCM 13418 / NBRC 101707 / SANAE</strain>
    </source>
</reference>
<dbReference type="Proteomes" id="UP000001882">
    <property type="component" value="Chromosome"/>
</dbReference>
<proteinExistence type="predicted"/>
<gene>
    <name evidence="1" type="ordered locus">MCP_2209</name>
</gene>
<dbReference type="InParanoid" id="D1Z0Q9"/>